<dbReference type="SUPFAM" id="SSF46955">
    <property type="entry name" value="Putative DNA-binding domain"/>
    <property type="match status" value="1"/>
</dbReference>
<proteinExistence type="predicted"/>
<dbReference type="RefSeq" id="WP_121331531.1">
    <property type="nucleotide sequence ID" value="NZ_PSZG01000001.1"/>
</dbReference>
<evidence type="ECO:0000313" key="1">
    <source>
        <dbReference type="EMBL" id="RKO77212.1"/>
    </source>
</evidence>
<dbReference type="EMBL" id="PSZG01000001">
    <property type="protein sequence ID" value="RKO77212.1"/>
    <property type="molecule type" value="Genomic_DNA"/>
</dbReference>
<dbReference type="InterPro" id="IPR009061">
    <property type="entry name" value="DNA-bd_dom_put_sf"/>
</dbReference>
<accession>A0A8B3FGL4</accession>
<dbReference type="Proteomes" id="UP000269665">
    <property type="component" value="Unassembled WGS sequence"/>
</dbReference>
<evidence type="ECO:0000313" key="2">
    <source>
        <dbReference type="Proteomes" id="UP000269665"/>
    </source>
</evidence>
<protein>
    <submittedName>
        <fullName evidence="1">Rha family transcriptional regulator</fullName>
    </submittedName>
</protein>
<gene>
    <name evidence="1" type="ORF">C5E00_10650</name>
</gene>
<reference evidence="1 2" key="1">
    <citation type="journal article" date="2018" name="BMC Genomics">
        <title>High genomic variability in the plant pathogenic bacterium Pectobacterium parmentieri deciphered from de novo assembled complete genomes.</title>
        <authorList>
            <person name="Zoledowska S."/>
            <person name="Motyka-Pomagruk A."/>
            <person name="Sledz W."/>
            <person name="Mengoni A."/>
            <person name="Lojkowska E."/>
        </authorList>
    </citation>
    <scope>NUCLEOTIDE SEQUENCE [LARGE SCALE GENOMIC DNA]</scope>
    <source>
        <strain evidence="1 2">IFB5626</strain>
    </source>
</reference>
<dbReference type="AlphaFoldDB" id="A0A8B3FGL4"/>
<comment type="caution">
    <text evidence="1">The sequence shown here is derived from an EMBL/GenBank/DDBJ whole genome shotgun (WGS) entry which is preliminary data.</text>
</comment>
<organism evidence="1 2">
    <name type="scientific">Pectobacterium parmentieri</name>
    <dbReference type="NCBI Taxonomy" id="1905730"/>
    <lineage>
        <taxon>Bacteria</taxon>
        <taxon>Pseudomonadati</taxon>
        <taxon>Pseudomonadota</taxon>
        <taxon>Gammaproteobacteria</taxon>
        <taxon>Enterobacterales</taxon>
        <taxon>Pectobacteriaceae</taxon>
        <taxon>Pectobacterium</taxon>
    </lineage>
</organism>
<name>A0A8B3FGL4_PECPM</name>
<sequence length="84" mass="9696">MATTISIYIPKAKVTPKEFSELQGVKVRTVRSWCEKGILDQDKKAHKNGRVAIHYLKYIERQTRQALGHNRFQIIVGREPSCTQ</sequence>